<feature type="region of interest" description="Disordered" evidence="1">
    <location>
        <begin position="1"/>
        <end position="56"/>
    </location>
</feature>
<proteinExistence type="predicted"/>
<comment type="caution">
    <text evidence="2">The sequence shown here is derived from an EMBL/GenBank/DDBJ whole genome shotgun (WGS) entry which is preliminary data.</text>
</comment>
<evidence type="ECO:0000256" key="1">
    <source>
        <dbReference type="SAM" id="MobiDB-lite"/>
    </source>
</evidence>
<dbReference type="EMBL" id="LLXH01008391">
    <property type="protein sequence ID" value="PKC51078.1"/>
    <property type="molecule type" value="Genomic_DNA"/>
</dbReference>
<protein>
    <submittedName>
        <fullName evidence="2">Uncharacterized protein</fullName>
    </submittedName>
</protein>
<name>A0A2N0QJ49_9GLOM</name>
<reference evidence="2 3" key="2">
    <citation type="submission" date="2017-10" db="EMBL/GenBank/DDBJ databases">
        <title>Genome analyses suggest a sexual origin of heterokaryosis in a supposedly ancient asexual fungus.</title>
        <authorList>
            <person name="Corradi N."/>
            <person name="Sedzielewska K."/>
            <person name="Noel J."/>
            <person name="Charron P."/>
            <person name="Farinelli L."/>
            <person name="Marton T."/>
            <person name="Kruger M."/>
            <person name="Pelin A."/>
            <person name="Brachmann A."/>
            <person name="Corradi N."/>
        </authorList>
    </citation>
    <scope>NUCLEOTIDE SEQUENCE [LARGE SCALE GENOMIC DNA]</scope>
    <source>
        <strain evidence="2 3">A1</strain>
    </source>
</reference>
<evidence type="ECO:0000313" key="2">
    <source>
        <dbReference type="EMBL" id="PKC51078.1"/>
    </source>
</evidence>
<dbReference type="Proteomes" id="UP000232688">
    <property type="component" value="Unassembled WGS sequence"/>
</dbReference>
<accession>A0A2N0QJ49</accession>
<gene>
    <name evidence="2" type="ORF">RhiirA1_484603</name>
</gene>
<sequence>MDATGPPITDAIGDQTKNRPPSSLARQEPTRRGGCRPLHAPLLNTMPQTFPAASER</sequence>
<reference evidence="2 3" key="1">
    <citation type="submission" date="2017-10" db="EMBL/GenBank/DDBJ databases">
        <title>Extensive intraspecific genome diversity in a model arbuscular mycorrhizal fungus.</title>
        <authorList>
            <person name="Chen E.C.H."/>
            <person name="Morin E."/>
            <person name="Baudet D."/>
            <person name="Noel J."/>
            <person name="Ndikumana S."/>
            <person name="Charron P."/>
            <person name="St-Onge C."/>
            <person name="Giorgi J."/>
            <person name="Grigoriev I.V."/>
            <person name="Roux C."/>
            <person name="Martin F.M."/>
            <person name="Corradi N."/>
        </authorList>
    </citation>
    <scope>NUCLEOTIDE SEQUENCE [LARGE SCALE GENOMIC DNA]</scope>
    <source>
        <strain evidence="2 3">A1</strain>
    </source>
</reference>
<dbReference type="AlphaFoldDB" id="A0A2N0QJ49"/>
<evidence type="ECO:0000313" key="3">
    <source>
        <dbReference type="Proteomes" id="UP000232688"/>
    </source>
</evidence>
<dbReference type="VEuPathDB" id="FungiDB:RhiirA1_484603"/>
<organism evidence="2 3">
    <name type="scientific">Rhizophagus irregularis</name>
    <dbReference type="NCBI Taxonomy" id="588596"/>
    <lineage>
        <taxon>Eukaryota</taxon>
        <taxon>Fungi</taxon>
        <taxon>Fungi incertae sedis</taxon>
        <taxon>Mucoromycota</taxon>
        <taxon>Glomeromycotina</taxon>
        <taxon>Glomeromycetes</taxon>
        <taxon>Glomerales</taxon>
        <taxon>Glomeraceae</taxon>
        <taxon>Rhizophagus</taxon>
    </lineage>
</organism>